<dbReference type="InterPro" id="IPR000634">
    <property type="entry name" value="Ser/Thr_deHydtase_PyrdxlP-BS"/>
</dbReference>
<sequence>MLIPLPPLPPSSILLQFNLNLHLSLQTRNYKHLIRELSIRRKKKNMTVHANSPAAQDNKLWVKTPLIESHGLSEEAGCRVFLKLDNLQPSGSFKSRGIGNYMKCRVLDQPPGVSGIHFYAVSGGNAGIACVHAARVLGYPATVVVPTTAKPAIVSKLLNLGATEVLQQGSTILEADEYLRKEILSKGDPRMIYVPPFDHPDVWDGNATVMKEISSQLPDGGKPDVVICSVGGGGLLNGVMRFLDGRGWSDVDVVAMETEGADSLRASLVAGKLVTLKRITSQAKSLGVARVSATTLEYAQRPQVRSVVLPDSEAARGSLLFAQKERMMVELTVGVSVAVCCDGRLSQILGRQVAPSEKVVIIVCGGNDISVETLALWTEQYGR</sequence>
<dbReference type="Proteomes" id="UP001244011">
    <property type="component" value="Unassembled WGS sequence"/>
</dbReference>
<keyword evidence="7" id="KW-0963">Cytoplasm</keyword>
<evidence type="ECO:0000256" key="6">
    <source>
        <dbReference type="ARBA" id="ARBA00022432"/>
    </source>
</evidence>
<dbReference type="GO" id="GO:0009097">
    <property type="term" value="P:isoleucine biosynthetic process"/>
    <property type="evidence" value="ECO:0007669"/>
    <property type="project" value="TreeGrafter"/>
</dbReference>
<protein>
    <recommendedName>
        <fullName evidence="5">L-serine ammonia-lyase</fullName>
        <ecNumber evidence="5">4.3.1.17</ecNumber>
    </recommendedName>
</protein>
<comment type="subcellular location">
    <subcellularLocation>
        <location evidence="2">Cytoplasm</location>
    </subcellularLocation>
</comment>
<dbReference type="EC" id="4.3.1.17" evidence="5"/>
<dbReference type="PROSITE" id="PS00165">
    <property type="entry name" value="DEHYDRATASE_SER_THR"/>
    <property type="match status" value="1"/>
</dbReference>
<comment type="pathway">
    <text evidence="3">Carbohydrate biosynthesis; gluconeogenesis.</text>
</comment>
<dbReference type="GO" id="GO:0006567">
    <property type="term" value="P:L-threonine catabolic process"/>
    <property type="evidence" value="ECO:0007669"/>
    <property type="project" value="TreeGrafter"/>
</dbReference>
<gene>
    <name evidence="12" type="ORF">QBC33DRAFT_574715</name>
</gene>
<evidence type="ECO:0000256" key="10">
    <source>
        <dbReference type="ARBA" id="ARBA00049406"/>
    </source>
</evidence>
<keyword evidence="13" id="KW-1185">Reference proteome</keyword>
<keyword evidence="6" id="KW-0312">Gluconeogenesis</keyword>
<feature type="domain" description="Tryptophan synthase beta chain-like PALP" evidence="11">
    <location>
        <begin position="63"/>
        <end position="365"/>
    </location>
</feature>
<dbReference type="FunFam" id="3.40.50.1100:FF:000040">
    <property type="entry name" value="L-serine dehydratase, putative"/>
    <property type="match status" value="1"/>
</dbReference>
<proteinExistence type="inferred from homology"/>
<dbReference type="SUPFAM" id="SSF53686">
    <property type="entry name" value="Tryptophan synthase beta subunit-like PLP-dependent enzymes"/>
    <property type="match status" value="1"/>
</dbReference>
<dbReference type="InterPro" id="IPR050147">
    <property type="entry name" value="Ser/Thr_Dehydratase"/>
</dbReference>
<evidence type="ECO:0000256" key="5">
    <source>
        <dbReference type="ARBA" id="ARBA00012093"/>
    </source>
</evidence>
<dbReference type="GO" id="GO:0006565">
    <property type="term" value="P:L-serine catabolic process"/>
    <property type="evidence" value="ECO:0007669"/>
    <property type="project" value="TreeGrafter"/>
</dbReference>
<dbReference type="AlphaFoldDB" id="A0AAJ0FFU1"/>
<comment type="caution">
    <text evidence="12">The sequence shown here is derived from an EMBL/GenBank/DDBJ whole genome shotgun (WGS) entry which is preliminary data.</text>
</comment>
<dbReference type="GO" id="GO:0004794">
    <property type="term" value="F:threonine deaminase activity"/>
    <property type="evidence" value="ECO:0007669"/>
    <property type="project" value="TreeGrafter"/>
</dbReference>
<organism evidence="12 13">
    <name type="scientific">Phialemonium atrogriseum</name>
    <dbReference type="NCBI Taxonomy" id="1093897"/>
    <lineage>
        <taxon>Eukaryota</taxon>
        <taxon>Fungi</taxon>
        <taxon>Dikarya</taxon>
        <taxon>Ascomycota</taxon>
        <taxon>Pezizomycotina</taxon>
        <taxon>Sordariomycetes</taxon>
        <taxon>Sordariomycetidae</taxon>
        <taxon>Cephalothecales</taxon>
        <taxon>Cephalothecaceae</taxon>
        <taxon>Phialemonium</taxon>
    </lineage>
</organism>
<name>A0AAJ0FFU1_9PEZI</name>
<dbReference type="GO" id="GO:0030170">
    <property type="term" value="F:pyridoxal phosphate binding"/>
    <property type="evidence" value="ECO:0007669"/>
    <property type="project" value="InterPro"/>
</dbReference>
<dbReference type="RefSeq" id="XP_060277941.1">
    <property type="nucleotide sequence ID" value="XM_060430775.1"/>
</dbReference>
<dbReference type="GO" id="GO:0006094">
    <property type="term" value="P:gluconeogenesis"/>
    <property type="evidence" value="ECO:0007669"/>
    <property type="project" value="UniProtKB-KW"/>
</dbReference>
<dbReference type="Gene3D" id="3.40.50.1100">
    <property type="match status" value="2"/>
</dbReference>
<evidence type="ECO:0000256" key="8">
    <source>
        <dbReference type="ARBA" id="ARBA00022898"/>
    </source>
</evidence>
<comment type="cofactor">
    <cofactor evidence="1">
        <name>pyridoxal 5'-phosphate</name>
        <dbReference type="ChEBI" id="CHEBI:597326"/>
    </cofactor>
</comment>
<evidence type="ECO:0000256" key="1">
    <source>
        <dbReference type="ARBA" id="ARBA00001933"/>
    </source>
</evidence>
<keyword evidence="8" id="KW-0663">Pyridoxal phosphate</keyword>
<evidence type="ECO:0000313" key="12">
    <source>
        <dbReference type="EMBL" id="KAK1761728.1"/>
    </source>
</evidence>
<evidence type="ECO:0000256" key="4">
    <source>
        <dbReference type="ARBA" id="ARBA00010869"/>
    </source>
</evidence>
<comment type="catalytic activity">
    <reaction evidence="10">
        <text>L-serine = pyruvate + NH4(+)</text>
        <dbReference type="Rhea" id="RHEA:19169"/>
        <dbReference type="ChEBI" id="CHEBI:15361"/>
        <dbReference type="ChEBI" id="CHEBI:28938"/>
        <dbReference type="ChEBI" id="CHEBI:33384"/>
        <dbReference type="EC" id="4.3.1.17"/>
    </reaction>
</comment>
<comment type="similarity">
    <text evidence="4">Belongs to the serine/threonine dehydratase family.</text>
</comment>
<dbReference type="InterPro" id="IPR036052">
    <property type="entry name" value="TrpB-like_PALP_sf"/>
</dbReference>
<evidence type="ECO:0000313" key="13">
    <source>
        <dbReference type="Proteomes" id="UP001244011"/>
    </source>
</evidence>
<dbReference type="Pfam" id="PF00291">
    <property type="entry name" value="PALP"/>
    <property type="match status" value="1"/>
</dbReference>
<accession>A0AAJ0FFU1</accession>
<evidence type="ECO:0000256" key="9">
    <source>
        <dbReference type="ARBA" id="ARBA00023239"/>
    </source>
</evidence>
<dbReference type="GO" id="GO:0003941">
    <property type="term" value="F:L-serine ammonia-lyase activity"/>
    <property type="evidence" value="ECO:0007669"/>
    <property type="project" value="UniProtKB-EC"/>
</dbReference>
<evidence type="ECO:0000256" key="2">
    <source>
        <dbReference type="ARBA" id="ARBA00004496"/>
    </source>
</evidence>
<keyword evidence="9" id="KW-0456">Lyase</keyword>
<dbReference type="GeneID" id="85313962"/>
<dbReference type="PANTHER" id="PTHR48078:SF2">
    <property type="entry name" value="CATABOLIC L-SERINE_THREONINE DEHYDRATASE"/>
    <property type="match status" value="1"/>
</dbReference>
<dbReference type="PANTHER" id="PTHR48078">
    <property type="entry name" value="THREONINE DEHYDRATASE, MITOCHONDRIAL-RELATED"/>
    <property type="match status" value="1"/>
</dbReference>
<dbReference type="GO" id="GO:0005737">
    <property type="term" value="C:cytoplasm"/>
    <property type="evidence" value="ECO:0007669"/>
    <property type="project" value="UniProtKB-SubCell"/>
</dbReference>
<evidence type="ECO:0000256" key="7">
    <source>
        <dbReference type="ARBA" id="ARBA00022490"/>
    </source>
</evidence>
<dbReference type="EMBL" id="MU839053">
    <property type="protein sequence ID" value="KAK1761728.1"/>
    <property type="molecule type" value="Genomic_DNA"/>
</dbReference>
<evidence type="ECO:0000259" key="11">
    <source>
        <dbReference type="Pfam" id="PF00291"/>
    </source>
</evidence>
<reference evidence="12" key="1">
    <citation type="submission" date="2023-06" db="EMBL/GenBank/DDBJ databases">
        <title>Genome-scale phylogeny and comparative genomics of the fungal order Sordariales.</title>
        <authorList>
            <consortium name="Lawrence Berkeley National Laboratory"/>
            <person name="Hensen N."/>
            <person name="Bonometti L."/>
            <person name="Westerberg I."/>
            <person name="Brannstrom I.O."/>
            <person name="Guillou S."/>
            <person name="Cros-Aarteil S."/>
            <person name="Calhoun S."/>
            <person name="Haridas S."/>
            <person name="Kuo A."/>
            <person name="Mondo S."/>
            <person name="Pangilinan J."/>
            <person name="Riley R."/>
            <person name="Labutti K."/>
            <person name="Andreopoulos B."/>
            <person name="Lipzen A."/>
            <person name="Chen C."/>
            <person name="Yanf M."/>
            <person name="Daum C."/>
            <person name="Ng V."/>
            <person name="Clum A."/>
            <person name="Steindorff A."/>
            <person name="Ohm R."/>
            <person name="Martin F."/>
            <person name="Silar P."/>
            <person name="Natvig D."/>
            <person name="Lalanne C."/>
            <person name="Gautier V."/>
            <person name="Ament-Velasquez S.L."/>
            <person name="Kruys A."/>
            <person name="Hutchinson M.I."/>
            <person name="Powell A.J."/>
            <person name="Barry K."/>
            <person name="Miller A.N."/>
            <person name="Grigoriev I.V."/>
            <person name="Debuchy R."/>
            <person name="Gladieux P."/>
            <person name="Thoren M.H."/>
            <person name="Johannesson H."/>
        </authorList>
    </citation>
    <scope>NUCLEOTIDE SEQUENCE</scope>
    <source>
        <strain evidence="12">8032-3</strain>
    </source>
</reference>
<evidence type="ECO:0000256" key="3">
    <source>
        <dbReference type="ARBA" id="ARBA00004742"/>
    </source>
</evidence>
<dbReference type="InterPro" id="IPR001926">
    <property type="entry name" value="TrpB-like_PALP"/>
</dbReference>